<dbReference type="RefSeq" id="WP_380928831.1">
    <property type="nucleotide sequence ID" value="NZ_JBHUGS010000002.1"/>
</dbReference>
<dbReference type="Gene3D" id="3.10.310.50">
    <property type="match status" value="1"/>
</dbReference>
<protein>
    <submittedName>
        <fullName evidence="4">TPM domain-containing protein</fullName>
    </submittedName>
</protein>
<sequence>MMRAWRAPALLVALAPLPAVAQTFPKFTGLVVDQANVIPPADETALTAKLQALQKDTGRQLVVATIADLQGYSGEDYGYRMGREWGVGVRKIDNGAILFIAPNAPVGQRDARVEVGYGLTPVLTDTFSSIVVNTVILPRFKAGDIPGGLTAGTDALIAQLRLPDAAAKAKVDAAAKKYDAEHKNGGGIPVEMIFVGLVLLFVLLSMMRGRGGGGGRRHRGGGMPVILWGPGLGGGFGGGGFGGGFGGGGDSGGSSGGGWMGGGFTGGGGGSFGGGGASGQW</sequence>
<keyword evidence="5" id="KW-1185">Reference proteome</keyword>
<accession>A0ABW4TVA6</accession>
<feature type="domain" description="TPM" evidence="3">
    <location>
        <begin position="31"/>
        <end position="158"/>
    </location>
</feature>
<dbReference type="Pfam" id="PF04536">
    <property type="entry name" value="TPM_phosphatase"/>
    <property type="match status" value="1"/>
</dbReference>
<dbReference type="Proteomes" id="UP001597400">
    <property type="component" value="Unassembled WGS sequence"/>
</dbReference>
<evidence type="ECO:0000256" key="2">
    <source>
        <dbReference type="SAM" id="SignalP"/>
    </source>
</evidence>
<proteinExistence type="predicted"/>
<name>A0ABW4TVA6_9SPHN</name>
<dbReference type="PANTHER" id="PTHR30373">
    <property type="entry name" value="UPF0603 PROTEIN YGCG"/>
    <property type="match status" value="1"/>
</dbReference>
<gene>
    <name evidence="4" type="ORF">ACFSGX_07685</name>
</gene>
<keyword evidence="1" id="KW-0812">Transmembrane</keyword>
<evidence type="ECO:0000313" key="5">
    <source>
        <dbReference type="Proteomes" id="UP001597400"/>
    </source>
</evidence>
<keyword evidence="1" id="KW-1133">Transmembrane helix</keyword>
<dbReference type="EMBL" id="JBHUGS010000002">
    <property type="protein sequence ID" value="MFD1950645.1"/>
    <property type="molecule type" value="Genomic_DNA"/>
</dbReference>
<evidence type="ECO:0000259" key="3">
    <source>
        <dbReference type="Pfam" id="PF04536"/>
    </source>
</evidence>
<evidence type="ECO:0000313" key="4">
    <source>
        <dbReference type="EMBL" id="MFD1950645.1"/>
    </source>
</evidence>
<dbReference type="InterPro" id="IPR007621">
    <property type="entry name" value="TPM_dom"/>
</dbReference>
<feature type="chain" id="PRO_5047108986" evidence="2">
    <location>
        <begin position="22"/>
        <end position="281"/>
    </location>
</feature>
<feature type="transmembrane region" description="Helical" evidence="1">
    <location>
        <begin position="186"/>
        <end position="207"/>
    </location>
</feature>
<organism evidence="4 5">
    <name type="scientific">Sphingomonas arantia</name>
    <dbReference type="NCBI Taxonomy" id="1460676"/>
    <lineage>
        <taxon>Bacteria</taxon>
        <taxon>Pseudomonadati</taxon>
        <taxon>Pseudomonadota</taxon>
        <taxon>Alphaproteobacteria</taxon>
        <taxon>Sphingomonadales</taxon>
        <taxon>Sphingomonadaceae</taxon>
        <taxon>Sphingomonas</taxon>
    </lineage>
</organism>
<reference evidence="5" key="1">
    <citation type="journal article" date="2019" name="Int. J. Syst. Evol. Microbiol.">
        <title>The Global Catalogue of Microorganisms (GCM) 10K type strain sequencing project: providing services to taxonomists for standard genome sequencing and annotation.</title>
        <authorList>
            <consortium name="The Broad Institute Genomics Platform"/>
            <consortium name="The Broad Institute Genome Sequencing Center for Infectious Disease"/>
            <person name="Wu L."/>
            <person name="Ma J."/>
        </authorList>
    </citation>
    <scope>NUCLEOTIDE SEQUENCE [LARGE SCALE GENOMIC DNA]</scope>
    <source>
        <strain evidence="5">CGMCC 1.12702</strain>
    </source>
</reference>
<evidence type="ECO:0000256" key="1">
    <source>
        <dbReference type="SAM" id="Phobius"/>
    </source>
</evidence>
<dbReference type="PANTHER" id="PTHR30373:SF2">
    <property type="entry name" value="UPF0603 PROTEIN YGCG"/>
    <property type="match status" value="1"/>
</dbReference>
<comment type="caution">
    <text evidence="4">The sequence shown here is derived from an EMBL/GenBank/DDBJ whole genome shotgun (WGS) entry which is preliminary data.</text>
</comment>
<keyword evidence="1" id="KW-0472">Membrane</keyword>
<keyword evidence="2" id="KW-0732">Signal</keyword>
<feature type="signal peptide" evidence="2">
    <location>
        <begin position="1"/>
        <end position="21"/>
    </location>
</feature>